<evidence type="ECO:0000313" key="17">
    <source>
        <dbReference type="Proteomes" id="UP000472260"/>
    </source>
</evidence>
<dbReference type="AlphaFoldDB" id="A0A671MLL9"/>
<feature type="transmembrane region" description="Helical" evidence="14">
    <location>
        <begin position="160"/>
        <end position="185"/>
    </location>
</feature>
<dbReference type="Gene3D" id="2.60.40.10">
    <property type="entry name" value="Immunoglobulins"/>
    <property type="match status" value="1"/>
</dbReference>
<keyword evidence="7" id="KW-1064">Adaptive immunity</keyword>
<keyword evidence="8 14" id="KW-0472">Membrane</keyword>
<evidence type="ECO:0000256" key="3">
    <source>
        <dbReference type="ARBA" id="ARBA00022692"/>
    </source>
</evidence>
<dbReference type="InterPro" id="IPR013783">
    <property type="entry name" value="Ig-like_fold"/>
</dbReference>
<keyword evidence="17" id="KW-1185">Reference proteome</keyword>
<evidence type="ECO:0000256" key="5">
    <source>
        <dbReference type="ARBA" id="ARBA00022859"/>
    </source>
</evidence>
<evidence type="ECO:0000256" key="7">
    <source>
        <dbReference type="ARBA" id="ARBA00023130"/>
    </source>
</evidence>
<keyword evidence="13" id="KW-0393">Immunoglobulin domain</keyword>
<dbReference type="GO" id="GO:0002250">
    <property type="term" value="P:adaptive immune response"/>
    <property type="evidence" value="ECO:0007669"/>
    <property type="project" value="UniProtKB-KW"/>
</dbReference>
<dbReference type="PANTHER" id="PTHR10441:SF2">
    <property type="entry name" value="T-CELL SURFACE GLYCOPROTEIN CD8 ALPHA CHAIN"/>
    <property type="match status" value="1"/>
</dbReference>
<evidence type="ECO:0000256" key="1">
    <source>
        <dbReference type="ARBA" id="ARBA00004251"/>
    </source>
</evidence>
<keyword evidence="4 15" id="KW-0732">Signal</keyword>
<dbReference type="InterPro" id="IPR015468">
    <property type="entry name" value="CD8_asu"/>
</dbReference>
<dbReference type="InterPro" id="IPR036179">
    <property type="entry name" value="Ig-like_dom_sf"/>
</dbReference>
<feature type="signal peptide" evidence="15">
    <location>
        <begin position="1"/>
        <end position="20"/>
    </location>
</feature>
<evidence type="ECO:0000256" key="12">
    <source>
        <dbReference type="ARBA" id="ARBA00023288"/>
    </source>
</evidence>
<accession>A0A671MLL9</accession>
<keyword evidence="10" id="KW-1015">Disulfide bond</keyword>
<evidence type="ECO:0000256" key="15">
    <source>
        <dbReference type="SAM" id="SignalP"/>
    </source>
</evidence>
<evidence type="ECO:0000256" key="11">
    <source>
        <dbReference type="ARBA" id="ARBA00023180"/>
    </source>
</evidence>
<evidence type="ECO:0000256" key="10">
    <source>
        <dbReference type="ARBA" id="ARBA00023157"/>
    </source>
</evidence>
<keyword evidence="6 14" id="KW-1133">Transmembrane helix</keyword>
<evidence type="ECO:0000256" key="9">
    <source>
        <dbReference type="ARBA" id="ARBA00023139"/>
    </source>
</evidence>
<sequence>MNQICIGFFVILSLFNGDFANTIYRKGEEVPVNCDPKPGVITFWFQINRSGAKYLFTVKSTDVKGNVNQTKYKVNKSGKVSLAIQSFDKKTDSGFYTCAAMNNNKLIFGELTEINGEPDPTTPPPKIAPLSTKFAPTPPMATTKSQCKCSGQVKPSINCAIWILSSLASGCVLLLILLIITIFYCNRNTFSVPQSQFLIFRPAGHAKLPNNHF</sequence>
<dbReference type="Proteomes" id="UP000472260">
    <property type="component" value="Unassembled WGS sequence"/>
</dbReference>
<evidence type="ECO:0000256" key="4">
    <source>
        <dbReference type="ARBA" id="ARBA00022729"/>
    </source>
</evidence>
<evidence type="ECO:0000256" key="13">
    <source>
        <dbReference type="ARBA" id="ARBA00023319"/>
    </source>
</evidence>
<dbReference type="GO" id="GO:0005886">
    <property type="term" value="C:plasma membrane"/>
    <property type="evidence" value="ECO:0007669"/>
    <property type="project" value="UniProtKB-SubCell"/>
</dbReference>
<protein>
    <recommendedName>
        <fullName evidence="18">Ig-like domain-containing protein</fullName>
    </recommendedName>
</protein>
<evidence type="ECO:0008006" key="18">
    <source>
        <dbReference type="Google" id="ProtNLM"/>
    </source>
</evidence>
<keyword evidence="12" id="KW-0449">Lipoprotein</keyword>
<dbReference type="SUPFAM" id="SSF48726">
    <property type="entry name" value="Immunoglobulin"/>
    <property type="match status" value="1"/>
</dbReference>
<proteinExistence type="predicted"/>
<keyword evidence="3 14" id="KW-0812">Transmembrane</keyword>
<keyword evidence="5" id="KW-0391">Immunity</keyword>
<keyword evidence="2" id="KW-1003">Cell membrane</keyword>
<gene>
    <name evidence="16" type="primary">LOC107665235</name>
</gene>
<evidence type="ECO:0000313" key="16">
    <source>
        <dbReference type="Ensembl" id="ENSSANP00000032731.1"/>
    </source>
</evidence>
<reference evidence="16" key="2">
    <citation type="submission" date="2025-09" db="UniProtKB">
        <authorList>
            <consortium name="Ensembl"/>
        </authorList>
    </citation>
    <scope>IDENTIFICATION</scope>
</reference>
<evidence type="ECO:0000256" key="6">
    <source>
        <dbReference type="ARBA" id="ARBA00022989"/>
    </source>
</evidence>
<dbReference type="Ensembl" id="ENSSANT00000034835.1">
    <property type="protein sequence ID" value="ENSSANP00000032731.1"/>
    <property type="gene ID" value="ENSSANG00000016670.1"/>
</dbReference>
<organism evidence="16 17">
    <name type="scientific">Sinocyclocheilus anshuiensis</name>
    <dbReference type="NCBI Taxonomy" id="1608454"/>
    <lineage>
        <taxon>Eukaryota</taxon>
        <taxon>Metazoa</taxon>
        <taxon>Chordata</taxon>
        <taxon>Craniata</taxon>
        <taxon>Vertebrata</taxon>
        <taxon>Euteleostomi</taxon>
        <taxon>Actinopterygii</taxon>
        <taxon>Neopterygii</taxon>
        <taxon>Teleostei</taxon>
        <taxon>Ostariophysi</taxon>
        <taxon>Cypriniformes</taxon>
        <taxon>Cyprinidae</taxon>
        <taxon>Cyprininae</taxon>
        <taxon>Sinocyclocheilus</taxon>
    </lineage>
</organism>
<evidence type="ECO:0000256" key="2">
    <source>
        <dbReference type="ARBA" id="ARBA00022475"/>
    </source>
</evidence>
<dbReference type="PANTHER" id="PTHR10441">
    <property type="entry name" value="CD8 ALPHA CHAIN"/>
    <property type="match status" value="1"/>
</dbReference>
<feature type="chain" id="PRO_5025380026" description="Ig-like domain-containing protein" evidence="15">
    <location>
        <begin position="21"/>
        <end position="213"/>
    </location>
</feature>
<keyword evidence="9" id="KW-0564">Palmitate</keyword>
<keyword evidence="11" id="KW-0325">Glycoprotein</keyword>
<evidence type="ECO:0000256" key="14">
    <source>
        <dbReference type="SAM" id="Phobius"/>
    </source>
</evidence>
<reference evidence="16" key="1">
    <citation type="submission" date="2025-08" db="UniProtKB">
        <authorList>
            <consortium name="Ensembl"/>
        </authorList>
    </citation>
    <scope>IDENTIFICATION</scope>
</reference>
<name>A0A671MLL9_9TELE</name>
<comment type="subcellular location">
    <subcellularLocation>
        <location evidence="1">Cell membrane</location>
        <topology evidence="1">Single-pass type I membrane protein</topology>
    </subcellularLocation>
</comment>
<evidence type="ECO:0000256" key="8">
    <source>
        <dbReference type="ARBA" id="ARBA00023136"/>
    </source>
</evidence>